<evidence type="ECO:0000313" key="9">
    <source>
        <dbReference type="Proteomes" id="UP000235739"/>
    </source>
</evidence>
<dbReference type="SUPFAM" id="SSF103481">
    <property type="entry name" value="Multidrug resistance efflux transporter EmrE"/>
    <property type="match status" value="1"/>
</dbReference>
<dbReference type="PANTHER" id="PTHR32322:SF2">
    <property type="entry name" value="EAMA DOMAIN-CONTAINING PROTEIN"/>
    <property type="match status" value="1"/>
</dbReference>
<feature type="transmembrane region" description="Helical" evidence="6">
    <location>
        <begin position="123"/>
        <end position="140"/>
    </location>
</feature>
<evidence type="ECO:0000256" key="6">
    <source>
        <dbReference type="SAM" id="Phobius"/>
    </source>
</evidence>
<proteinExistence type="inferred from homology"/>
<evidence type="ECO:0000256" key="3">
    <source>
        <dbReference type="ARBA" id="ARBA00022692"/>
    </source>
</evidence>
<comment type="similarity">
    <text evidence="2">Belongs to the EamA transporter family.</text>
</comment>
<feature type="transmembrane region" description="Helical" evidence="6">
    <location>
        <begin position="92"/>
        <end position="111"/>
    </location>
</feature>
<dbReference type="Proteomes" id="UP000235739">
    <property type="component" value="Unassembled WGS sequence"/>
</dbReference>
<dbReference type="PANTHER" id="PTHR32322">
    <property type="entry name" value="INNER MEMBRANE TRANSPORTER"/>
    <property type="match status" value="1"/>
</dbReference>
<comment type="subcellular location">
    <subcellularLocation>
        <location evidence="1">Membrane</location>
        <topology evidence="1">Multi-pass membrane protein</topology>
    </subcellularLocation>
</comment>
<name>A0A2N7S4D7_9MICC</name>
<evidence type="ECO:0000256" key="2">
    <source>
        <dbReference type="ARBA" id="ARBA00007362"/>
    </source>
</evidence>
<organism evidence="8 9">
    <name type="scientific">Glutamicibacter arilaitensis</name>
    <dbReference type="NCBI Taxonomy" id="256701"/>
    <lineage>
        <taxon>Bacteria</taxon>
        <taxon>Bacillati</taxon>
        <taxon>Actinomycetota</taxon>
        <taxon>Actinomycetes</taxon>
        <taxon>Micrococcales</taxon>
        <taxon>Micrococcaceae</taxon>
        <taxon>Glutamicibacter</taxon>
    </lineage>
</organism>
<dbReference type="InterPro" id="IPR000620">
    <property type="entry name" value="EamA_dom"/>
</dbReference>
<feature type="domain" description="EamA" evidence="7">
    <location>
        <begin position="90"/>
        <end position="224"/>
    </location>
</feature>
<dbReference type="GO" id="GO:0016020">
    <property type="term" value="C:membrane"/>
    <property type="evidence" value="ECO:0007669"/>
    <property type="project" value="UniProtKB-SubCell"/>
</dbReference>
<reference evidence="8 9" key="1">
    <citation type="journal article" date="2017" name="Elife">
        <title>Extensive horizontal gene transfer in cheese-associated bacteria.</title>
        <authorList>
            <person name="Bonham K.S."/>
            <person name="Wolfe B.E."/>
            <person name="Dutton R.J."/>
        </authorList>
    </citation>
    <scope>NUCLEOTIDE SEQUENCE [LARGE SCALE GENOMIC DNA]</scope>
    <source>
        <strain evidence="8 9">JB182</strain>
    </source>
</reference>
<keyword evidence="5 6" id="KW-0472">Membrane</keyword>
<accession>A0A2N7S4D7</accession>
<evidence type="ECO:0000256" key="4">
    <source>
        <dbReference type="ARBA" id="ARBA00022989"/>
    </source>
</evidence>
<gene>
    <name evidence="8" type="ORF">CIK84_05200</name>
</gene>
<dbReference type="AlphaFoldDB" id="A0A2N7S4D7"/>
<evidence type="ECO:0000256" key="1">
    <source>
        <dbReference type="ARBA" id="ARBA00004141"/>
    </source>
</evidence>
<dbReference type="EMBL" id="PNQX01000001">
    <property type="protein sequence ID" value="PMQ20984.1"/>
    <property type="molecule type" value="Genomic_DNA"/>
</dbReference>
<keyword evidence="4 6" id="KW-1133">Transmembrane helix</keyword>
<protein>
    <recommendedName>
        <fullName evidence="7">EamA domain-containing protein</fullName>
    </recommendedName>
</protein>
<feature type="transmembrane region" description="Helical" evidence="6">
    <location>
        <begin position="205"/>
        <end position="224"/>
    </location>
</feature>
<dbReference type="InterPro" id="IPR050638">
    <property type="entry name" value="AA-Vitamin_Transporters"/>
</dbReference>
<keyword evidence="3 6" id="KW-0812">Transmembrane</keyword>
<dbReference type="Pfam" id="PF00892">
    <property type="entry name" value="EamA"/>
    <property type="match status" value="1"/>
</dbReference>
<evidence type="ECO:0000256" key="5">
    <source>
        <dbReference type="ARBA" id="ARBA00023136"/>
    </source>
</evidence>
<evidence type="ECO:0000259" key="7">
    <source>
        <dbReference type="Pfam" id="PF00892"/>
    </source>
</evidence>
<evidence type="ECO:0000313" key="8">
    <source>
        <dbReference type="EMBL" id="PMQ20984.1"/>
    </source>
</evidence>
<dbReference type="InterPro" id="IPR037185">
    <property type="entry name" value="EmrE-like"/>
</dbReference>
<comment type="caution">
    <text evidence="8">The sequence shown here is derived from an EMBL/GenBank/DDBJ whole genome shotgun (WGS) entry which is preliminary data.</text>
</comment>
<feature type="transmembrane region" description="Helical" evidence="6">
    <location>
        <begin position="152"/>
        <end position="170"/>
    </location>
</feature>
<sequence length="237" mass="25088">MDLATQHLADDLHSLAEGSGIRASKVQPQIASGRLGWEPAVAGRDRHTAHFAVAHQLCWISGIGQPNPQIQSALAFAAVQGGGLGGLHTADLLLFGAVLACAIGYAEGGLLSRELGSWQTISWALALAAPVMLTLTANWAVQHPPTATPGEWVAFAYLGVVSMFLGFIAWYRGLAIGPMTQVSQVQLAQPVMTICWAGLLLHERIGWPTVVGGCAVILCALLAVRSRNQRITEENRA</sequence>